<keyword evidence="3" id="KW-1185">Reference proteome</keyword>
<name>A0A9N9T6G5_DIABA</name>
<feature type="region of interest" description="Disordered" evidence="1">
    <location>
        <begin position="55"/>
        <end position="118"/>
    </location>
</feature>
<sequence length="135" mass="13844">MPLNTLSANGAQCPTLDDIPLHYITQNLIKTTKNRAKLIPVSKMHMVQTGMTAPFPGAATATPAGFPTQNGEVKPGAEEKPTVTALLPPPTGATAPGAGPPYSPPPPQPPTTVEPPVSIACSPATLAAQAQSQYK</sequence>
<evidence type="ECO:0000313" key="3">
    <source>
        <dbReference type="Proteomes" id="UP001153709"/>
    </source>
</evidence>
<feature type="compositionally biased region" description="Low complexity" evidence="1">
    <location>
        <begin position="55"/>
        <end position="68"/>
    </location>
</feature>
<feature type="compositionally biased region" description="Low complexity" evidence="1">
    <location>
        <begin position="82"/>
        <end position="97"/>
    </location>
</feature>
<dbReference type="Proteomes" id="UP001153709">
    <property type="component" value="Chromosome 6"/>
</dbReference>
<feature type="compositionally biased region" description="Pro residues" evidence="1">
    <location>
        <begin position="98"/>
        <end position="113"/>
    </location>
</feature>
<reference evidence="2" key="1">
    <citation type="submission" date="2022-01" db="EMBL/GenBank/DDBJ databases">
        <authorList>
            <person name="King R."/>
        </authorList>
    </citation>
    <scope>NUCLEOTIDE SEQUENCE</scope>
</reference>
<dbReference type="EMBL" id="OU898281">
    <property type="protein sequence ID" value="CAG9836725.1"/>
    <property type="molecule type" value="Genomic_DNA"/>
</dbReference>
<evidence type="ECO:0000313" key="2">
    <source>
        <dbReference type="EMBL" id="CAG9836725.1"/>
    </source>
</evidence>
<protein>
    <submittedName>
        <fullName evidence="2">Uncharacterized protein</fullName>
    </submittedName>
</protein>
<gene>
    <name evidence="2" type="ORF">DIABBA_LOCUS9791</name>
</gene>
<accession>A0A9N9T6G5</accession>
<evidence type="ECO:0000256" key="1">
    <source>
        <dbReference type="SAM" id="MobiDB-lite"/>
    </source>
</evidence>
<organism evidence="2 3">
    <name type="scientific">Diabrotica balteata</name>
    <name type="common">Banded cucumber beetle</name>
    <dbReference type="NCBI Taxonomy" id="107213"/>
    <lineage>
        <taxon>Eukaryota</taxon>
        <taxon>Metazoa</taxon>
        <taxon>Ecdysozoa</taxon>
        <taxon>Arthropoda</taxon>
        <taxon>Hexapoda</taxon>
        <taxon>Insecta</taxon>
        <taxon>Pterygota</taxon>
        <taxon>Neoptera</taxon>
        <taxon>Endopterygota</taxon>
        <taxon>Coleoptera</taxon>
        <taxon>Polyphaga</taxon>
        <taxon>Cucujiformia</taxon>
        <taxon>Chrysomeloidea</taxon>
        <taxon>Chrysomelidae</taxon>
        <taxon>Galerucinae</taxon>
        <taxon>Diabroticina</taxon>
        <taxon>Diabroticites</taxon>
        <taxon>Diabrotica</taxon>
    </lineage>
</organism>
<dbReference type="AlphaFoldDB" id="A0A9N9T6G5"/>
<proteinExistence type="predicted"/>